<accession>A0A2U2J4K0</accession>
<proteinExistence type="predicted"/>
<organism evidence="1 2">
    <name type="scientific">Allosphingosinicella humi</name>
    <dbReference type="NCBI Taxonomy" id="2068657"/>
    <lineage>
        <taxon>Bacteria</taxon>
        <taxon>Pseudomonadati</taxon>
        <taxon>Pseudomonadota</taxon>
        <taxon>Alphaproteobacteria</taxon>
        <taxon>Sphingomonadales</taxon>
        <taxon>Sphingomonadaceae</taxon>
        <taxon>Allosphingosinicella</taxon>
    </lineage>
</organism>
<dbReference type="EMBL" id="QFFF01000001">
    <property type="protein sequence ID" value="PWG03255.1"/>
    <property type="molecule type" value="Genomic_DNA"/>
</dbReference>
<evidence type="ECO:0008006" key="3">
    <source>
        <dbReference type="Google" id="ProtNLM"/>
    </source>
</evidence>
<keyword evidence="2" id="KW-1185">Reference proteome</keyword>
<comment type="caution">
    <text evidence="1">The sequence shown here is derived from an EMBL/GenBank/DDBJ whole genome shotgun (WGS) entry which is preliminary data.</text>
</comment>
<dbReference type="RefSeq" id="WP_109271393.1">
    <property type="nucleotide sequence ID" value="NZ_QFFF01000001.1"/>
</dbReference>
<gene>
    <name evidence="1" type="ORF">DF286_10545</name>
</gene>
<sequence length="145" mass="15623">MLSFKGWCRAAMAVGALTLATAPGLGEQVGRLTALTKLEHGLWQLRNLDTGQRLPPICVADPAILMQLQHRNSPCSRLVISSNAESATVHYTCPASGFGRTSLRVETPRLAQIDTQGISDNAPFAYRVEARRIGPCPAGRDRAGR</sequence>
<dbReference type="Proteomes" id="UP000245916">
    <property type="component" value="Unassembled WGS sequence"/>
</dbReference>
<evidence type="ECO:0000313" key="2">
    <source>
        <dbReference type="Proteomes" id="UP000245916"/>
    </source>
</evidence>
<dbReference type="OrthoDB" id="7595119at2"/>
<protein>
    <recommendedName>
        <fullName evidence="3">DUF3617 domain-containing protein</fullName>
    </recommendedName>
</protein>
<dbReference type="AlphaFoldDB" id="A0A2U2J4K0"/>
<name>A0A2U2J4K0_9SPHN</name>
<evidence type="ECO:0000313" key="1">
    <source>
        <dbReference type="EMBL" id="PWG03255.1"/>
    </source>
</evidence>
<reference evidence="1 2" key="1">
    <citation type="submission" date="2018-05" db="EMBL/GenBank/DDBJ databases">
        <title>Genome of Sphingosinicella humi QZX222.</title>
        <authorList>
            <person name="Qiao Z."/>
            <person name="Wang G."/>
        </authorList>
    </citation>
    <scope>NUCLEOTIDE SEQUENCE [LARGE SCALE GENOMIC DNA]</scope>
    <source>
        <strain evidence="1 2">QZX222</strain>
    </source>
</reference>